<dbReference type="Proteomes" id="UP000535543">
    <property type="component" value="Unassembled WGS sequence"/>
</dbReference>
<accession>A0A848KFP8</accession>
<name>A0A848KFP8_9NOCA</name>
<dbReference type="AlphaFoldDB" id="A0A848KFP8"/>
<reference evidence="2 3" key="2">
    <citation type="submission" date="2020-06" db="EMBL/GenBank/DDBJ databases">
        <title>Antribacter stalactiti gen. nov., sp. nov., a new member of the family Nacardiaceae isolated from a cave.</title>
        <authorList>
            <person name="Kim I.S."/>
        </authorList>
    </citation>
    <scope>NUCLEOTIDE SEQUENCE [LARGE SCALE GENOMIC DNA]</scope>
    <source>
        <strain evidence="2 3">YC2-7</strain>
    </source>
</reference>
<protein>
    <submittedName>
        <fullName evidence="2">Uncharacterized protein</fullName>
    </submittedName>
</protein>
<evidence type="ECO:0000256" key="1">
    <source>
        <dbReference type="SAM" id="Phobius"/>
    </source>
</evidence>
<organism evidence="2 3">
    <name type="scientific">Antrihabitans stalactiti</name>
    <dbReference type="NCBI Taxonomy" id="2584121"/>
    <lineage>
        <taxon>Bacteria</taxon>
        <taxon>Bacillati</taxon>
        <taxon>Actinomycetota</taxon>
        <taxon>Actinomycetes</taxon>
        <taxon>Mycobacteriales</taxon>
        <taxon>Nocardiaceae</taxon>
        <taxon>Antrihabitans</taxon>
    </lineage>
</organism>
<gene>
    <name evidence="2" type="ORF">FGL95_06925</name>
</gene>
<evidence type="ECO:0000313" key="2">
    <source>
        <dbReference type="EMBL" id="NMN94767.1"/>
    </source>
</evidence>
<keyword evidence="3" id="KW-1185">Reference proteome</keyword>
<keyword evidence="1" id="KW-1133">Transmembrane helix</keyword>
<dbReference type="Pfam" id="PF19650">
    <property type="entry name" value="DUF6153"/>
    <property type="match status" value="1"/>
</dbReference>
<sequence length="136" mass="14526">MAAASIRLGLIRLVGIVLLLTGVVAMHVGVFANGHAHEADAMPSHHSLAMADVGATISASDPCLDDGCDTGHAMVHACVFVLSTVALMVVLTLLWWIGIDRVRRVLPSKLLFRSGRRGRAPPWTVLTLSELSILRI</sequence>
<dbReference type="RefSeq" id="WP_169585499.1">
    <property type="nucleotide sequence ID" value="NZ_VCQU01000002.1"/>
</dbReference>
<comment type="caution">
    <text evidence="2">The sequence shown here is derived from an EMBL/GenBank/DDBJ whole genome shotgun (WGS) entry which is preliminary data.</text>
</comment>
<reference evidence="2 3" key="1">
    <citation type="submission" date="2019-05" db="EMBL/GenBank/DDBJ databases">
        <authorList>
            <person name="Lee S.D."/>
        </authorList>
    </citation>
    <scope>NUCLEOTIDE SEQUENCE [LARGE SCALE GENOMIC DNA]</scope>
    <source>
        <strain evidence="2 3">YC2-7</strain>
    </source>
</reference>
<proteinExistence type="predicted"/>
<keyword evidence="1" id="KW-0812">Transmembrane</keyword>
<evidence type="ECO:0000313" key="3">
    <source>
        <dbReference type="Proteomes" id="UP000535543"/>
    </source>
</evidence>
<dbReference type="InterPro" id="IPR046151">
    <property type="entry name" value="DUF6153"/>
</dbReference>
<keyword evidence="1" id="KW-0472">Membrane</keyword>
<feature type="transmembrane region" description="Helical" evidence="1">
    <location>
        <begin position="74"/>
        <end position="99"/>
    </location>
</feature>
<feature type="transmembrane region" description="Helical" evidence="1">
    <location>
        <begin position="12"/>
        <end position="32"/>
    </location>
</feature>
<dbReference type="EMBL" id="VCQU01000002">
    <property type="protein sequence ID" value="NMN94767.1"/>
    <property type="molecule type" value="Genomic_DNA"/>
</dbReference>